<reference evidence="5 6" key="1">
    <citation type="submission" date="2018-10" db="EMBL/GenBank/DDBJ databases">
        <title>Aeromicrobium sp. 9W16Y-2 whole genome shotgun sequence.</title>
        <authorList>
            <person name="Li F."/>
        </authorList>
    </citation>
    <scope>NUCLEOTIDE SEQUENCE [LARGE SCALE GENOMIC DNA]</scope>
    <source>
        <strain evidence="5 6">9W16Y-2</strain>
    </source>
</reference>
<dbReference type="RefSeq" id="WP_121792502.1">
    <property type="nucleotide sequence ID" value="NZ_RDBF01000001.1"/>
</dbReference>
<accession>A0A3L8PR40</accession>
<evidence type="ECO:0000313" key="5">
    <source>
        <dbReference type="EMBL" id="RLV57093.1"/>
    </source>
</evidence>
<feature type="domain" description="Glycosyltransferase subfamily 4-like N-terminal" evidence="4">
    <location>
        <begin position="148"/>
        <end position="325"/>
    </location>
</feature>
<evidence type="ECO:0000313" key="6">
    <source>
        <dbReference type="Proteomes" id="UP000282515"/>
    </source>
</evidence>
<comment type="caution">
    <text evidence="5">The sequence shown here is derived from an EMBL/GenBank/DDBJ whole genome shotgun (WGS) entry which is preliminary data.</text>
</comment>
<keyword evidence="1" id="KW-0328">Glycosyltransferase</keyword>
<dbReference type="InterPro" id="IPR050194">
    <property type="entry name" value="Glycosyltransferase_grp1"/>
</dbReference>
<dbReference type="GO" id="GO:0016758">
    <property type="term" value="F:hexosyltransferase activity"/>
    <property type="evidence" value="ECO:0007669"/>
    <property type="project" value="TreeGrafter"/>
</dbReference>
<feature type="region of interest" description="Disordered" evidence="3">
    <location>
        <begin position="1"/>
        <end position="47"/>
    </location>
</feature>
<feature type="compositionally biased region" description="Polar residues" evidence="3">
    <location>
        <begin position="24"/>
        <end position="40"/>
    </location>
</feature>
<keyword evidence="6" id="KW-1185">Reference proteome</keyword>
<keyword evidence="2 5" id="KW-0808">Transferase</keyword>
<evidence type="ECO:0000256" key="1">
    <source>
        <dbReference type="ARBA" id="ARBA00022676"/>
    </source>
</evidence>
<dbReference type="AlphaFoldDB" id="A0A3L8PR40"/>
<dbReference type="Pfam" id="PF13579">
    <property type="entry name" value="Glyco_trans_4_4"/>
    <property type="match status" value="1"/>
</dbReference>
<dbReference type="PANTHER" id="PTHR45947:SF3">
    <property type="entry name" value="SULFOQUINOVOSYL TRANSFERASE SQD2"/>
    <property type="match status" value="1"/>
</dbReference>
<dbReference type="Pfam" id="PF13692">
    <property type="entry name" value="Glyco_trans_1_4"/>
    <property type="match status" value="1"/>
</dbReference>
<gene>
    <name evidence="5" type="ORF">D9V41_00050</name>
</gene>
<dbReference type="Gene3D" id="3.40.50.2000">
    <property type="entry name" value="Glycogen Phosphorylase B"/>
    <property type="match status" value="2"/>
</dbReference>
<dbReference type="GO" id="GO:1901137">
    <property type="term" value="P:carbohydrate derivative biosynthetic process"/>
    <property type="evidence" value="ECO:0007669"/>
    <property type="project" value="UniProtKB-ARBA"/>
</dbReference>
<organism evidence="5 6">
    <name type="scientific">Aeromicrobium phragmitis</name>
    <dbReference type="NCBI Taxonomy" id="2478914"/>
    <lineage>
        <taxon>Bacteria</taxon>
        <taxon>Bacillati</taxon>
        <taxon>Actinomycetota</taxon>
        <taxon>Actinomycetes</taxon>
        <taxon>Propionibacteriales</taxon>
        <taxon>Nocardioidaceae</taxon>
        <taxon>Aeromicrobium</taxon>
    </lineage>
</organism>
<name>A0A3L8PR40_9ACTN</name>
<dbReference type="EMBL" id="RDBF01000001">
    <property type="protein sequence ID" value="RLV57093.1"/>
    <property type="molecule type" value="Genomic_DNA"/>
</dbReference>
<protein>
    <submittedName>
        <fullName evidence="5">Glycosyltransferase WbuB</fullName>
    </submittedName>
</protein>
<dbReference type="Proteomes" id="UP000282515">
    <property type="component" value="Unassembled WGS sequence"/>
</dbReference>
<dbReference type="SUPFAM" id="SSF53756">
    <property type="entry name" value="UDP-Glycosyltransferase/glycogen phosphorylase"/>
    <property type="match status" value="1"/>
</dbReference>
<dbReference type="InterPro" id="IPR028098">
    <property type="entry name" value="Glyco_trans_4-like_N"/>
</dbReference>
<evidence type="ECO:0000259" key="4">
    <source>
        <dbReference type="Pfam" id="PF13579"/>
    </source>
</evidence>
<proteinExistence type="predicted"/>
<sequence length="539" mass="59377">MRRSTRYSLTRCGGVTTPGDSLPVVSTRSDGTAPSFSSGREATRRLSSRAGPCSLAILRPSGINELGARRFTGPVRWGSDRGWQLPRPRYSLVLLVSGRHYLLRARAAPARDPQVGTNVSKVPKQLWVVNHYAAVPSKDGRSGRHLAFANHLRDHGWSTTLLVSSTTYPAGLQALHGRRLKQDTFEGEVRVRWLRANAYHGNTPLRFLGMLIFALVALLPRSTKDLPKPDAVIGSTVHPLAAWAGWRLARRYNVPFVYEVRDIWPDVLIELGRLRGKGPLAVAIRRLSKRLAIQASLVISPLAGVGKHLDAIGAGATPFLWVSNGIDSPERIEGEQRNRGGQLGTFTFMYIGSFNQSNRLADMISAFETLVAREPGRNWRLRLIGDGPLRGSLEACVASSASSALISVEPPIPKDEVIRTAREAECLVAMLHDYEVYRYGISLNKLYDYLLAARPVVFASNAPNDPISEAKAGLVVPPDDLDAFTRAMATIGNMTRKARNRMGENGRRHVVRSYSYEALTRKLVEGLDALVGDDRGRRE</sequence>
<dbReference type="PANTHER" id="PTHR45947">
    <property type="entry name" value="SULFOQUINOVOSYL TRANSFERASE SQD2"/>
    <property type="match status" value="1"/>
</dbReference>
<dbReference type="CDD" id="cd03794">
    <property type="entry name" value="GT4_WbuB-like"/>
    <property type="match status" value="1"/>
</dbReference>
<dbReference type="OrthoDB" id="9808602at2"/>
<evidence type="ECO:0000256" key="2">
    <source>
        <dbReference type="ARBA" id="ARBA00022679"/>
    </source>
</evidence>
<evidence type="ECO:0000256" key="3">
    <source>
        <dbReference type="SAM" id="MobiDB-lite"/>
    </source>
</evidence>